<organism evidence="7 8">
    <name type="scientific">Hallella faecis</name>
    <dbReference type="NCBI Taxonomy" id="2841596"/>
    <lineage>
        <taxon>Bacteria</taxon>
        <taxon>Pseudomonadati</taxon>
        <taxon>Bacteroidota</taxon>
        <taxon>Bacteroidia</taxon>
        <taxon>Bacteroidales</taxon>
        <taxon>Prevotellaceae</taxon>
        <taxon>Hallella</taxon>
    </lineage>
</organism>
<dbReference type="GO" id="GO:0003724">
    <property type="term" value="F:RNA helicase activity"/>
    <property type="evidence" value="ECO:0007669"/>
    <property type="project" value="UniProtKB-EC"/>
</dbReference>
<dbReference type="Proteomes" id="UP001487296">
    <property type="component" value="Unassembled WGS sequence"/>
</dbReference>
<keyword evidence="8" id="KW-1185">Reference proteome</keyword>
<feature type="domain" description="Helicase C-terminal" evidence="6">
    <location>
        <begin position="212"/>
        <end position="377"/>
    </location>
</feature>
<keyword evidence="4" id="KW-0067">ATP-binding</keyword>
<dbReference type="InterPro" id="IPR049614">
    <property type="entry name" value="HrpB_DEXH"/>
</dbReference>
<dbReference type="SMART" id="SM00487">
    <property type="entry name" value="DEXDc"/>
    <property type="match status" value="1"/>
</dbReference>
<dbReference type="Pfam" id="PF08482">
    <property type="entry name" value="HrpB_C"/>
    <property type="match status" value="1"/>
</dbReference>
<keyword evidence="3 7" id="KW-0347">Helicase</keyword>
<proteinExistence type="predicted"/>
<dbReference type="SMART" id="SM00847">
    <property type="entry name" value="HA2"/>
    <property type="match status" value="1"/>
</dbReference>
<dbReference type="InterPro" id="IPR007502">
    <property type="entry name" value="Helicase-assoc_dom"/>
</dbReference>
<dbReference type="InterPro" id="IPR048333">
    <property type="entry name" value="HA2_WH"/>
</dbReference>
<dbReference type="InterPro" id="IPR011545">
    <property type="entry name" value="DEAD/DEAH_box_helicase_dom"/>
</dbReference>
<accession>A0ABV1FQX4</accession>
<dbReference type="Pfam" id="PF00271">
    <property type="entry name" value="Helicase_C"/>
    <property type="match status" value="1"/>
</dbReference>
<dbReference type="Pfam" id="PF24473">
    <property type="entry name" value="CON_HrpB"/>
    <property type="match status" value="1"/>
</dbReference>
<evidence type="ECO:0000256" key="4">
    <source>
        <dbReference type="ARBA" id="ARBA00022840"/>
    </source>
</evidence>
<dbReference type="EMBL" id="JBBNFP010000023">
    <property type="protein sequence ID" value="MEQ2486807.1"/>
    <property type="molecule type" value="Genomic_DNA"/>
</dbReference>
<dbReference type="EC" id="3.6.4.13" evidence="7"/>
<dbReference type="GO" id="GO:0016787">
    <property type="term" value="F:hydrolase activity"/>
    <property type="evidence" value="ECO:0007669"/>
    <property type="project" value="UniProtKB-KW"/>
</dbReference>
<evidence type="ECO:0000256" key="1">
    <source>
        <dbReference type="ARBA" id="ARBA00022741"/>
    </source>
</evidence>
<dbReference type="InterPro" id="IPR027417">
    <property type="entry name" value="P-loop_NTPase"/>
</dbReference>
<dbReference type="InterPro" id="IPR001650">
    <property type="entry name" value="Helicase_C-like"/>
</dbReference>
<reference evidence="7 8" key="1">
    <citation type="submission" date="2024-04" db="EMBL/GenBank/DDBJ databases">
        <title>Human intestinal bacterial collection.</title>
        <authorList>
            <person name="Pauvert C."/>
            <person name="Hitch T.C.A."/>
            <person name="Clavel T."/>
        </authorList>
    </citation>
    <scope>NUCLEOTIDE SEQUENCE [LARGE SCALE GENOMIC DNA]</scope>
    <source>
        <strain evidence="7 8">CLA-AA-H145</strain>
    </source>
</reference>
<dbReference type="Pfam" id="PF00270">
    <property type="entry name" value="DEAD"/>
    <property type="match status" value="1"/>
</dbReference>
<evidence type="ECO:0000256" key="2">
    <source>
        <dbReference type="ARBA" id="ARBA00022801"/>
    </source>
</evidence>
<evidence type="ECO:0000259" key="6">
    <source>
        <dbReference type="PROSITE" id="PS51194"/>
    </source>
</evidence>
<dbReference type="SMART" id="SM00490">
    <property type="entry name" value="HELICc"/>
    <property type="match status" value="1"/>
</dbReference>
<evidence type="ECO:0000256" key="3">
    <source>
        <dbReference type="ARBA" id="ARBA00022806"/>
    </source>
</evidence>
<dbReference type="InterPro" id="IPR056329">
    <property type="entry name" value="CON_HrpB"/>
</dbReference>
<name>A0ABV1FQX4_9BACT</name>
<dbReference type="Pfam" id="PF04408">
    <property type="entry name" value="WHD_HA2"/>
    <property type="match status" value="1"/>
</dbReference>
<dbReference type="PIRSF" id="PIRSF005496">
    <property type="entry name" value="ATP_hel_hrpB"/>
    <property type="match status" value="1"/>
</dbReference>
<keyword evidence="2 7" id="KW-0378">Hydrolase</keyword>
<evidence type="ECO:0000313" key="7">
    <source>
        <dbReference type="EMBL" id="MEQ2486807.1"/>
    </source>
</evidence>
<dbReference type="InterPro" id="IPR010225">
    <property type="entry name" value="HrpB"/>
</dbReference>
<dbReference type="RefSeq" id="WP_215759890.1">
    <property type="nucleotide sequence ID" value="NZ_JAHKBE010000023.1"/>
</dbReference>
<dbReference type="PROSITE" id="PS51192">
    <property type="entry name" value="HELICASE_ATP_BIND_1"/>
    <property type="match status" value="1"/>
</dbReference>
<sequence length="830" mass="91793">MTNLSFDRYLHTLPIGEVAPSVNDALRDHSAVVVTAPPGAGKSTLLPLTLYQGQAKADEKVVLLEPRRVAARQIAERMAEMTHTAVGDLIGYRVRFESKVSTHTRIEVLTEGVLTRMMVDDPTLDSISTIIFDEFHERSIITDAALALVRETQRTIRPDLKIVVMSATIDTSAICHALNAPLVESRGRMFDVEVVYGNDISAYQCAEEVAATVCQAWRDTDGSILAFLPGEVEIGKCCEMLAGSFTSDTVLYPLYGRLSPSEQRAAIAPPRSGERKIVLATPIAETSITIEGVTVVVDSGLCRRMVYDECNALEHLETVRISMDMAQQRTGRAGRVSAGRCYRLWSKAAEARLEACRTPEIMTADLTALALDIAAWGGTAMEQMPWMTPPPANHIRRAEELLRSLGAIDHRGRITTHGEALSKLPCHPRIAQMLVKANSNALKALATDIAALLEERDPLSNDNDADLNRRVIELREARRRRALGRWKRIALIAEQYRRMVRVGEDNQASSAYDTGMLVAVAYPERIAKADPDGTYRMANGEHVALDTNDSLHGYPLLAVAAVGRKIFLASPVDEATVDPLASDYDRIAWDDALGRVTATRERRIGSILLSAKPLEAVPHDKAVAIVAQTLKREGRSLLNLSDGFQQLQRRIATCASWHAELALPDVSTDGLLQKTEEWLPMYVGRSVNATELKKIDMAAVLWEQLSYEQQQAVEQLAPSHIVVPTGSRIRVDYREGADAPVLSVRLQECFGMTDTPCVDNGSRPVLMELLSPGFKPVQLTKDLRSFWNNAYFEVRKELKRRYPKHHWPDNPLEAEAVRGVKRKPNNKGGA</sequence>
<dbReference type="PROSITE" id="PS51194">
    <property type="entry name" value="HELICASE_CTER"/>
    <property type="match status" value="1"/>
</dbReference>
<dbReference type="PANTHER" id="PTHR43519">
    <property type="entry name" value="ATP-DEPENDENT RNA HELICASE HRPB"/>
    <property type="match status" value="1"/>
</dbReference>
<evidence type="ECO:0000259" key="5">
    <source>
        <dbReference type="PROSITE" id="PS51192"/>
    </source>
</evidence>
<dbReference type="SUPFAM" id="SSF52540">
    <property type="entry name" value="P-loop containing nucleoside triphosphate hydrolases"/>
    <property type="match status" value="1"/>
</dbReference>
<gene>
    <name evidence="7" type="primary">hrpB</name>
    <name evidence="7" type="ORF">AAAT34_07025</name>
</gene>
<dbReference type="InterPro" id="IPR013689">
    <property type="entry name" value="RNA_helicase_ATP-dep_HrpB_C"/>
</dbReference>
<dbReference type="Gene3D" id="1.20.120.1080">
    <property type="match status" value="1"/>
</dbReference>
<evidence type="ECO:0000313" key="8">
    <source>
        <dbReference type="Proteomes" id="UP001487296"/>
    </source>
</evidence>
<keyword evidence="1" id="KW-0547">Nucleotide-binding</keyword>
<comment type="caution">
    <text evidence="7">The sequence shown here is derived from an EMBL/GenBank/DDBJ whole genome shotgun (WGS) entry which is preliminary data.</text>
</comment>
<dbReference type="CDD" id="cd17990">
    <property type="entry name" value="DEXHc_HrpB"/>
    <property type="match status" value="1"/>
</dbReference>
<dbReference type="CDD" id="cd18791">
    <property type="entry name" value="SF2_C_RHA"/>
    <property type="match status" value="1"/>
</dbReference>
<protein>
    <submittedName>
        <fullName evidence="7">ATP-dependent helicase HrpB</fullName>
        <ecNumber evidence="7">3.6.4.13</ecNumber>
    </submittedName>
</protein>
<dbReference type="Gene3D" id="3.40.50.300">
    <property type="entry name" value="P-loop containing nucleotide triphosphate hydrolases"/>
    <property type="match status" value="2"/>
</dbReference>
<dbReference type="NCBIfam" id="TIGR01970">
    <property type="entry name" value="DEAH_box_HrpB"/>
    <property type="match status" value="1"/>
</dbReference>
<dbReference type="InterPro" id="IPR014001">
    <property type="entry name" value="Helicase_ATP-bd"/>
</dbReference>
<feature type="domain" description="Helicase ATP-binding" evidence="5">
    <location>
        <begin position="23"/>
        <end position="187"/>
    </location>
</feature>
<dbReference type="PANTHER" id="PTHR43519:SF1">
    <property type="entry name" value="ATP-DEPENDENT RNA HELICASE HRPB"/>
    <property type="match status" value="1"/>
</dbReference>